<sequence>MERVVTFYAGLPRGPAAPVKPTGLIGRYQARYFSGKNASGVPLVHAIGGILILGYSMEYYFHLRMYFTAITLLIYPLYSRDITNLMFFDQVTTRTTPTKLSLSIR</sequence>
<protein>
    <submittedName>
        <fullName evidence="2">Pc22g09100 protein</fullName>
    </submittedName>
</protein>
<dbReference type="BioCyc" id="PCHR:PC22G09100-MONOMER"/>
<dbReference type="OrthoDB" id="5561579at2759"/>
<accession>B6HTJ7</accession>
<feature type="transmembrane region" description="Helical" evidence="1">
    <location>
        <begin position="61"/>
        <end position="78"/>
    </location>
</feature>
<dbReference type="Proteomes" id="UP000000724">
    <property type="component" value="Contig Pc00c22"/>
</dbReference>
<name>B6HTJ7_PENRW</name>
<dbReference type="PANTHER" id="PTHR28161">
    <property type="entry name" value="ATP SYNTHASE SUBUNIT F, MITOCHONDRIAL"/>
    <property type="match status" value="1"/>
</dbReference>
<dbReference type="STRING" id="500485.B6HTJ7"/>
<dbReference type="InterPro" id="IPR019727">
    <property type="entry name" value="ATP_synth_F0_fsu_mt_fun"/>
</dbReference>
<keyword evidence="1" id="KW-0472">Membrane</keyword>
<dbReference type="AlphaFoldDB" id="B6HTJ7"/>
<dbReference type="HOGENOM" id="CLU_152700_1_0_1"/>
<dbReference type="VEuPathDB" id="FungiDB:PCH_Pc22g09100"/>
<gene>
    <name evidence="2" type="ORF">Pc22g09100</name>
    <name evidence="2" type="ORF">PCH_Pc22g09100</name>
</gene>
<keyword evidence="1" id="KW-0812">Transmembrane</keyword>
<dbReference type="GO" id="GO:0046933">
    <property type="term" value="F:proton-transporting ATP synthase activity, rotational mechanism"/>
    <property type="evidence" value="ECO:0007669"/>
    <property type="project" value="TreeGrafter"/>
</dbReference>
<organism evidence="2 3">
    <name type="scientific">Penicillium rubens (strain ATCC 28089 / DSM 1075 / NRRL 1951 / Wisconsin 54-1255)</name>
    <name type="common">Penicillium chrysogenum</name>
    <dbReference type="NCBI Taxonomy" id="500485"/>
    <lineage>
        <taxon>Eukaryota</taxon>
        <taxon>Fungi</taxon>
        <taxon>Dikarya</taxon>
        <taxon>Ascomycota</taxon>
        <taxon>Pezizomycotina</taxon>
        <taxon>Eurotiomycetes</taxon>
        <taxon>Eurotiomycetidae</taxon>
        <taxon>Eurotiales</taxon>
        <taxon>Aspergillaceae</taxon>
        <taxon>Penicillium</taxon>
        <taxon>Penicillium chrysogenum species complex</taxon>
    </lineage>
</organism>
<feature type="transmembrane region" description="Helical" evidence="1">
    <location>
        <begin position="37"/>
        <end position="55"/>
    </location>
</feature>
<keyword evidence="3" id="KW-1185">Reference proteome</keyword>
<keyword evidence="1" id="KW-1133">Transmembrane helix</keyword>
<dbReference type="PANTHER" id="PTHR28161:SF1">
    <property type="entry name" value="ATP SYNTHASE SUBUNIT F, MITOCHONDRIAL"/>
    <property type="match status" value="1"/>
</dbReference>
<dbReference type="EMBL" id="AM920437">
    <property type="protein sequence ID" value="CAP98198.1"/>
    <property type="molecule type" value="Genomic_DNA"/>
</dbReference>
<dbReference type="Pfam" id="PF10791">
    <property type="entry name" value="F1F0-ATPsyn_F"/>
    <property type="match status" value="1"/>
</dbReference>
<dbReference type="OMA" id="MYFTAIT"/>
<evidence type="ECO:0000313" key="2">
    <source>
        <dbReference type="EMBL" id="CAP98198.1"/>
    </source>
</evidence>
<reference evidence="2 3" key="1">
    <citation type="journal article" date="2008" name="Nat. Biotechnol.">
        <title>Genome sequencing and analysis of the filamentous fungus Penicillium chrysogenum.</title>
        <authorList>
            <person name="van den Berg M.A."/>
            <person name="Albang R."/>
            <person name="Albermann K."/>
            <person name="Badger J.H."/>
            <person name="Daran J.-M."/>
            <person name="Driessen A.J.M."/>
            <person name="Garcia-Estrada C."/>
            <person name="Fedorova N.D."/>
            <person name="Harris D.M."/>
            <person name="Heijne W.H.M."/>
            <person name="Joardar V.S."/>
            <person name="Kiel J.A.K.W."/>
            <person name="Kovalchuk A."/>
            <person name="Martin J.F."/>
            <person name="Nierman W.C."/>
            <person name="Nijland J.G."/>
            <person name="Pronk J.T."/>
            <person name="Roubos J.A."/>
            <person name="van der Klei I.J."/>
            <person name="van Peij N.N.M.E."/>
            <person name="Veenhuis M."/>
            <person name="von Doehren H."/>
            <person name="Wagner C."/>
            <person name="Wortman J.R."/>
            <person name="Bovenberg R.A.L."/>
        </authorList>
    </citation>
    <scope>NUCLEOTIDE SEQUENCE [LARGE SCALE GENOMIC DNA]</scope>
    <source>
        <strain evidence="3">ATCC 28089 / DSM 1075 / NRRL 1951 / Wisconsin 54-1255</strain>
    </source>
</reference>
<proteinExistence type="predicted"/>
<evidence type="ECO:0000313" key="3">
    <source>
        <dbReference type="Proteomes" id="UP000000724"/>
    </source>
</evidence>
<evidence type="ECO:0000256" key="1">
    <source>
        <dbReference type="SAM" id="Phobius"/>
    </source>
</evidence>